<evidence type="ECO:0000256" key="6">
    <source>
        <dbReference type="SAM" id="Phobius"/>
    </source>
</evidence>
<evidence type="ECO:0000256" key="4">
    <source>
        <dbReference type="ARBA" id="ARBA00022989"/>
    </source>
</evidence>
<keyword evidence="3 6" id="KW-0812">Transmembrane</keyword>
<name>A0ABV0JR73_9CYAN</name>
<evidence type="ECO:0000256" key="1">
    <source>
        <dbReference type="ARBA" id="ARBA00004167"/>
    </source>
</evidence>
<dbReference type="EMBL" id="JAMPKK010000029">
    <property type="protein sequence ID" value="MEP0865599.1"/>
    <property type="molecule type" value="Genomic_DNA"/>
</dbReference>
<evidence type="ECO:0000256" key="5">
    <source>
        <dbReference type="ARBA" id="ARBA00023136"/>
    </source>
</evidence>
<dbReference type="InterPro" id="IPR007156">
    <property type="entry name" value="MamQ_LemA"/>
</dbReference>
<protein>
    <submittedName>
        <fullName evidence="7">LemA family protein</fullName>
    </submittedName>
</protein>
<reference evidence="7 8" key="1">
    <citation type="submission" date="2022-04" db="EMBL/GenBank/DDBJ databases">
        <title>Positive selection, recombination, and allopatry shape intraspecific diversity of widespread and dominant cyanobacteria.</title>
        <authorList>
            <person name="Wei J."/>
            <person name="Shu W."/>
            <person name="Hu C."/>
        </authorList>
    </citation>
    <scope>NUCLEOTIDE SEQUENCE [LARGE SCALE GENOMIC DNA]</scope>
    <source>
        <strain evidence="7 8">GB2-A5</strain>
    </source>
</reference>
<dbReference type="SUPFAM" id="SSF140478">
    <property type="entry name" value="LemA-like"/>
    <property type="match status" value="1"/>
</dbReference>
<dbReference type="Gene3D" id="1.20.1440.20">
    <property type="entry name" value="LemA-like domain"/>
    <property type="match status" value="1"/>
</dbReference>
<sequence>MNQSNPNIPEEIAPEVLEIASRLYAEKNQSYSMQELKEAGAEVDIPPEFIEQAVQEVRQRRIQEEKRQKRLKIIGAAVAGAIALWGIVTYNILSGAESRVDAAQAQLENQLSRRADLIPNLVSITQAYAKQEYQLADLLTKSRQNYLQADTSTEKAAAAAEVSQAIERFRSYAAKNPQLQSSQAFINLQYEIAGTENRIAVERMRYNQTVQNYNQKVNQFPNVLLAPIFGFKTKQFFPAKAT</sequence>
<evidence type="ECO:0000313" key="7">
    <source>
        <dbReference type="EMBL" id="MEP0865599.1"/>
    </source>
</evidence>
<keyword evidence="8" id="KW-1185">Reference proteome</keyword>
<evidence type="ECO:0000313" key="8">
    <source>
        <dbReference type="Proteomes" id="UP001442494"/>
    </source>
</evidence>
<dbReference type="Pfam" id="PF04011">
    <property type="entry name" value="LemA"/>
    <property type="match status" value="1"/>
</dbReference>
<comment type="similarity">
    <text evidence="2">Belongs to the LemA family.</text>
</comment>
<dbReference type="PANTHER" id="PTHR34478">
    <property type="entry name" value="PROTEIN LEMA"/>
    <property type="match status" value="1"/>
</dbReference>
<proteinExistence type="inferred from homology"/>
<keyword evidence="5 6" id="KW-0472">Membrane</keyword>
<dbReference type="PANTHER" id="PTHR34478:SF2">
    <property type="entry name" value="MEMBRANE PROTEIN"/>
    <property type="match status" value="1"/>
</dbReference>
<feature type="transmembrane region" description="Helical" evidence="6">
    <location>
        <begin position="71"/>
        <end position="93"/>
    </location>
</feature>
<evidence type="ECO:0000256" key="2">
    <source>
        <dbReference type="ARBA" id="ARBA00008854"/>
    </source>
</evidence>
<dbReference type="Proteomes" id="UP001442494">
    <property type="component" value="Unassembled WGS sequence"/>
</dbReference>
<gene>
    <name evidence="7" type="ORF">NDI37_14090</name>
</gene>
<dbReference type="InterPro" id="IPR023353">
    <property type="entry name" value="LemA-like_dom_sf"/>
</dbReference>
<accession>A0ABV0JR73</accession>
<keyword evidence="4 6" id="KW-1133">Transmembrane helix</keyword>
<dbReference type="RefSeq" id="WP_190420068.1">
    <property type="nucleotide sequence ID" value="NZ_JAMPKK010000029.1"/>
</dbReference>
<comment type="caution">
    <text evidence="7">The sequence shown here is derived from an EMBL/GenBank/DDBJ whole genome shotgun (WGS) entry which is preliminary data.</text>
</comment>
<organism evidence="7 8">
    <name type="scientific">Funiculus sociatus GB2-A5</name>
    <dbReference type="NCBI Taxonomy" id="2933946"/>
    <lineage>
        <taxon>Bacteria</taxon>
        <taxon>Bacillati</taxon>
        <taxon>Cyanobacteriota</taxon>
        <taxon>Cyanophyceae</taxon>
        <taxon>Coleofasciculales</taxon>
        <taxon>Coleofasciculaceae</taxon>
        <taxon>Funiculus</taxon>
    </lineage>
</organism>
<evidence type="ECO:0000256" key="3">
    <source>
        <dbReference type="ARBA" id="ARBA00022692"/>
    </source>
</evidence>
<comment type="subcellular location">
    <subcellularLocation>
        <location evidence="1">Membrane</location>
        <topology evidence="1">Single-pass membrane protein</topology>
    </subcellularLocation>
</comment>